<evidence type="ECO:0000313" key="7">
    <source>
        <dbReference type="Proteomes" id="UP000270988"/>
    </source>
</evidence>
<reference evidence="4" key="1">
    <citation type="submission" date="2017-10" db="EMBL/GenBank/DDBJ databases">
        <title>Kefir isolates.</title>
        <authorList>
            <person name="Kim Y."/>
            <person name="Blasche S."/>
        </authorList>
    </citation>
    <scope>NUCLEOTIDE SEQUENCE [LARGE SCALE GENOMIC DNA]</scope>
    <source>
        <strain evidence="4">OG2-2</strain>
    </source>
</reference>
<evidence type="ECO:0000313" key="5">
    <source>
        <dbReference type="EMBL" id="VEJ29623.1"/>
    </source>
</evidence>
<dbReference type="EMBL" id="LR134521">
    <property type="protein sequence ID" value="VEJ29623.1"/>
    <property type="molecule type" value="Genomic_DNA"/>
</dbReference>
<dbReference type="RefSeq" id="WP_098042293.1">
    <property type="nucleotide sequence ID" value="NZ_CAUQVD010000010.1"/>
</dbReference>
<organism evidence="4 6">
    <name type="scientific">Rothia dentocariosa</name>
    <dbReference type="NCBI Taxonomy" id="2047"/>
    <lineage>
        <taxon>Bacteria</taxon>
        <taxon>Bacillati</taxon>
        <taxon>Actinomycetota</taxon>
        <taxon>Actinomycetes</taxon>
        <taxon>Micrococcales</taxon>
        <taxon>Micrococcaceae</taxon>
        <taxon>Rothia</taxon>
    </lineage>
</organism>
<proteinExistence type="predicted"/>
<dbReference type="Gene3D" id="3.90.79.10">
    <property type="entry name" value="Nucleoside Triphosphate Pyrophosphohydrolase"/>
    <property type="match status" value="1"/>
</dbReference>
<keyword evidence="2" id="KW-0378">Hydrolase</keyword>
<dbReference type="EMBL" id="PDEV01000001">
    <property type="protein sequence ID" value="PEN16930.1"/>
    <property type="molecule type" value="Genomic_DNA"/>
</dbReference>
<dbReference type="InterPro" id="IPR000086">
    <property type="entry name" value="NUDIX_hydrolase_dom"/>
</dbReference>
<dbReference type="Proteomes" id="UP000219947">
    <property type="component" value="Unassembled WGS sequence"/>
</dbReference>
<dbReference type="CDD" id="cd04688">
    <property type="entry name" value="NUDIX_Hydrolase"/>
    <property type="match status" value="1"/>
</dbReference>
<reference evidence="5 7" key="2">
    <citation type="submission" date="2018-12" db="EMBL/GenBank/DDBJ databases">
        <authorList>
            <consortium name="Pathogen Informatics"/>
        </authorList>
    </citation>
    <scope>NUCLEOTIDE SEQUENCE [LARGE SCALE GENOMIC DNA]</scope>
    <source>
        <strain evidence="5 7">NCTC10918</strain>
    </source>
</reference>
<dbReference type="PROSITE" id="PS00893">
    <property type="entry name" value="NUDIX_BOX"/>
    <property type="match status" value="1"/>
</dbReference>
<evidence type="ECO:0000256" key="1">
    <source>
        <dbReference type="ARBA" id="ARBA00001946"/>
    </source>
</evidence>
<gene>
    <name evidence="4" type="ORF">CRM92_02535</name>
    <name evidence="5" type="ORF">NCTC10918_00885</name>
</gene>
<evidence type="ECO:0000259" key="3">
    <source>
        <dbReference type="PROSITE" id="PS51462"/>
    </source>
</evidence>
<evidence type="ECO:0000256" key="2">
    <source>
        <dbReference type="ARBA" id="ARBA00022801"/>
    </source>
</evidence>
<keyword evidence="6" id="KW-1185">Reference proteome</keyword>
<accession>A0A2A8D7R0</accession>
<dbReference type="PROSITE" id="PS51462">
    <property type="entry name" value="NUDIX"/>
    <property type="match status" value="1"/>
</dbReference>
<feature type="domain" description="Nudix hydrolase" evidence="3">
    <location>
        <begin position="11"/>
        <end position="140"/>
    </location>
</feature>
<sequence length="149" mass="16863">MDFRTTAAGYQYGVRASALIIHAGKLLTYSHDGKYFVPGGAVQVGEHSADAVRREVREELGIGCTVRKLAFVGEHLFTVHDIPNHRIEFHYLVEIDSEAVPITTCEEEHRYPCAWLPLDSLADYPLKPEFLTHELPQWNGKLKHLATHE</sequence>
<dbReference type="PANTHER" id="PTHR43046">
    <property type="entry name" value="GDP-MANNOSE MANNOSYL HYDROLASE"/>
    <property type="match status" value="1"/>
</dbReference>
<dbReference type="InterPro" id="IPR015797">
    <property type="entry name" value="NUDIX_hydrolase-like_dom_sf"/>
</dbReference>
<dbReference type="PANTHER" id="PTHR43046:SF14">
    <property type="entry name" value="MUTT_NUDIX FAMILY PROTEIN"/>
    <property type="match status" value="1"/>
</dbReference>
<protein>
    <submittedName>
        <fullName evidence="4">DNA mismatch repair protein MutT</fullName>
    </submittedName>
    <submittedName>
        <fullName evidence="5">Mutator mutT protein</fullName>
    </submittedName>
</protein>
<evidence type="ECO:0000313" key="4">
    <source>
        <dbReference type="EMBL" id="PEN16930.1"/>
    </source>
</evidence>
<comment type="cofactor">
    <cofactor evidence="1">
        <name>Mg(2+)</name>
        <dbReference type="ChEBI" id="CHEBI:18420"/>
    </cofactor>
</comment>
<dbReference type="Proteomes" id="UP000270988">
    <property type="component" value="Chromosome"/>
</dbReference>
<dbReference type="InterPro" id="IPR020084">
    <property type="entry name" value="NUDIX_hydrolase_CS"/>
</dbReference>
<dbReference type="AlphaFoldDB" id="A0A2A8D7R0"/>
<dbReference type="Pfam" id="PF00293">
    <property type="entry name" value="NUDIX"/>
    <property type="match status" value="1"/>
</dbReference>
<name>A0A2A8D7R0_9MICC</name>
<dbReference type="GO" id="GO:0016787">
    <property type="term" value="F:hydrolase activity"/>
    <property type="evidence" value="ECO:0007669"/>
    <property type="project" value="UniProtKB-KW"/>
</dbReference>
<dbReference type="SUPFAM" id="SSF55811">
    <property type="entry name" value="Nudix"/>
    <property type="match status" value="1"/>
</dbReference>
<evidence type="ECO:0000313" key="6">
    <source>
        <dbReference type="Proteomes" id="UP000219947"/>
    </source>
</evidence>